<organism evidence="1 2">
    <name type="scientific">Lottia gigantea</name>
    <name type="common">Giant owl limpet</name>
    <dbReference type="NCBI Taxonomy" id="225164"/>
    <lineage>
        <taxon>Eukaryota</taxon>
        <taxon>Metazoa</taxon>
        <taxon>Spiralia</taxon>
        <taxon>Lophotrochozoa</taxon>
        <taxon>Mollusca</taxon>
        <taxon>Gastropoda</taxon>
        <taxon>Patellogastropoda</taxon>
        <taxon>Lottioidea</taxon>
        <taxon>Lottiidae</taxon>
        <taxon>Lottia</taxon>
    </lineage>
</organism>
<evidence type="ECO:0000313" key="1">
    <source>
        <dbReference type="EMBL" id="ESO91825.1"/>
    </source>
</evidence>
<dbReference type="RefSeq" id="XP_009057496.1">
    <property type="nucleotide sequence ID" value="XM_009059248.1"/>
</dbReference>
<protein>
    <submittedName>
        <fullName evidence="1">Uncharacterized protein</fullName>
    </submittedName>
</protein>
<evidence type="ECO:0000313" key="2">
    <source>
        <dbReference type="Proteomes" id="UP000030746"/>
    </source>
</evidence>
<dbReference type="KEGG" id="lgi:LOTGIDRAFT_163187"/>
<reference evidence="1 2" key="1">
    <citation type="journal article" date="2013" name="Nature">
        <title>Insights into bilaterian evolution from three spiralian genomes.</title>
        <authorList>
            <person name="Simakov O."/>
            <person name="Marletaz F."/>
            <person name="Cho S.J."/>
            <person name="Edsinger-Gonzales E."/>
            <person name="Havlak P."/>
            <person name="Hellsten U."/>
            <person name="Kuo D.H."/>
            <person name="Larsson T."/>
            <person name="Lv J."/>
            <person name="Arendt D."/>
            <person name="Savage R."/>
            <person name="Osoegawa K."/>
            <person name="de Jong P."/>
            <person name="Grimwood J."/>
            <person name="Chapman J.A."/>
            <person name="Shapiro H."/>
            <person name="Aerts A."/>
            <person name="Otillar R.P."/>
            <person name="Terry A.Y."/>
            <person name="Boore J.L."/>
            <person name="Grigoriev I.V."/>
            <person name="Lindberg D.R."/>
            <person name="Seaver E.C."/>
            <person name="Weisblat D.A."/>
            <person name="Putnam N.H."/>
            <person name="Rokhsar D.S."/>
        </authorList>
    </citation>
    <scope>NUCLEOTIDE SEQUENCE [LARGE SCALE GENOMIC DNA]</scope>
</reference>
<sequence length="113" mass="13009">MSNDNQKHLANVLDKSQLQNLNLLISKLDDKIVKQILDVKQLIDNIKLDDKIAKPKLDAKQLIDNIPPGINEDRLQQELTTLETNIKTYIQQQIQNIDDGDIQQQLTRINNEV</sequence>
<dbReference type="GeneID" id="20239301"/>
<dbReference type="EMBL" id="KB202199">
    <property type="protein sequence ID" value="ESO91825.1"/>
    <property type="molecule type" value="Genomic_DNA"/>
</dbReference>
<proteinExistence type="predicted"/>
<keyword evidence="2" id="KW-1185">Reference proteome</keyword>
<dbReference type="CTD" id="20239301"/>
<dbReference type="AlphaFoldDB" id="V4A9U7"/>
<accession>V4A9U7</accession>
<dbReference type="HOGENOM" id="CLU_2136290_0_0_1"/>
<dbReference type="Proteomes" id="UP000030746">
    <property type="component" value="Unassembled WGS sequence"/>
</dbReference>
<name>V4A9U7_LOTGI</name>
<gene>
    <name evidence="1" type="ORF">LOTGIDRAFT_163187</name>
</gene>